<organism evidence="1 2">
    <name type="scientific">Psophocarpus tetragonolobus</name>
    <name type="common">Winged bean</name>
    <name type="synonym">Dolichos tetragonolobus</name>
    <dbReference type="NCBI Taxonomy" id="3891"/>
    <lineage>
        <taxon>Eukaryota</taxon>
        <taxon>Viridiplantae</taxon>
        <taxon>Streptophyta</taxon>
        <taxon>Embryophyta</taxon>
        <taxon>Tracheophyta</taxon>
        <taxon>Spermatophyta</taxon>
        <taxon>Magnoliopsida</taxon>
        <taxon>eudicotyledons</taxon>
        <taxon>Gunneridae</taxon>
        <taxon>Pentapetalae</taxon>
        <taxon>rosids</taxon>
        <taxon>fabids</taxon>
        <taxon>Fabales</taxon>
        <taxon>Fabaceae</taxon>
        <taxon>Papilionoideae</taxon>
        <taxon>50 kb inversion clade</taxon>
        <taxon>NPAAA clade</taxon>
        <taxon>indigoferoid/millettioid clade</taxon>
        <taxon>Phaseoleae</taxon>
        <taxon>Psophocarpus</taxon>
    </lineage>
</organism>
<protein>
    <submittedName>
        <fullName evidence="1">Uncharacterized protein</fullName>
    </submittedName>
</protein>
<gene>
    <name evidence="1" type="ORF">VNO78_07242</name>
</gene>
<reference evidence="1 2" key="1">
    <citation type="submission" date="2024-01" db="EMBL/GenBank/DDBJ databases">
        <title>The genomes of 5 underutilized Papilionoideae crops provide insights into root nodulation and disease resistanc.</title>
        <authorList>
            <person name="Jiang F."/>
        </authorList>
    </citation>
    <scope>NUCLEOTIDE SEQUENCE [LARGE SCALE GENOMIC DNA]</scope>
    <source>
        <strain evidence="1">DUOXIRENSHENG_FW03</strain>
        <tissue evidence="1">Leaves</tissue>
    </source>
</reference>
<dbReference type="EMBL" id="JAYMYS010000002">
    <property type="protein sequence ID" value="KAK7405662.1"/>
    <property type="molecule type" value="Genomic_DNA"/>
</dbReference>
<dbReference type="Proteomes" id="UP001386955">
    <property type="component" value="Unassembled WGS sequence"/>
</dbReference>
<proteinExistence type="predicted"/>
<name>A0AAN9SUC4_PSOTE</name>
<keyword evidence="2" id="KW-1185">Reference proteome</keyword>
<dbReference type="AlphaFoldDB" id="A0AAN9SUC4"/>
<accession>A0AAN9SUC4</accession>
<evidence type="ECO:0000313" key="1">
    <source>
        <dbReference type="EMBL" id="KAK7405662.1"/>
    </source>
</evidence>
<evidence type="ECO:0000313" key="2">
    <source>
        <dbReference type="Proteomes" id="UP001386955"/>
    </source>
</evidence>
<sequence length="70" mass="7717">MKAVRIEGDGTSIVGIYKSGAHFNIELEPDSRFPLLSVVNCALKQSGIPSEAGVFLPNGQWEWEPICLHY</sequence>
<comment type="caution">
    <text evidence="1">The sequence shown here is derived from an EMBL/GenBank/DDBJ whole genome shotgun (WGS) entry which is preliminary data.</text>
</comment>